<keyword evidence="8" id="KW-1185">Reference proteome</keyword>
<dbReference type="InterPro" id="IPR050884">
    <property type="entry name" value="CNP_phosphodiesterase-III"/>
</dbReference>
<dbReference type="Gene3D" id="3.60.21.10">
    <property type="match status" value="1"/>
</dbReference>
<organism evidence="7 8">
    <name type="scientific">Lactobacillus xujianguonis</name>
    <dbReference type="NCBI Taxonomy" id="2495899"/>
    <lineage>
        <taxon>Bacteria</taxon>
        <taxon>Bacillati</taxon>
        <taxon>Bacillota</taxon>
        <taxon>Bacilli</taxon>
        <taxon>Lactobacillales</taxon>
        <taxon>Lactobacillaceae</taxon>
        <taxon>Lactobacillus</taxon>
    </lineage>
</organism>
<proteinExistence type="inferred from homology"/>
<dbReference type="PANTHER" id="PTHR42988">
    <property type="entry name" value="PHOSPHOHYDROLASE"/>
    <property type="match status" value="1"/>
</dbReference>
<protein>
    <submittedName>
        <fullName evidence="7">Serine/threonine protein phosphatase</fullName>
    </submittedName>
</protein>
<keyword evidence="2" id="KW-0378">Hydrolase</keyword>
<dbReference type="Pfam" id="PF00149">
    <property type="entry name" value="Metallophos"/>
    <property type="match status" value="1"/>
</dbReference>
<name>A0A437SU56_9LACO</name>
<evidence type="ECO:0000313" key="8">
    <source>
        <dbReference type="Proteomes" id="UP000288291"/>
    </source>
</evidence>
<feature type="domain" description="Calcineurin-like phosphoesterase" evidence="5">
    <location>
        <begin position="12"/>
        <end position="254"/>
    </location>
</feature>
<dbReference type="RefSeq" id="WP_103662068.1">
    <property type="nucleotide sequence ID" value="NZ_ML136886.1"/>
</dbReference>
<dbReference type="GO" id="GO:0016787">
    <property type="term" value="F:hydrolase activity"/>
    <property type="evidence" value="ECO:0007669"/>
    <property type="project" value="UniProtKB-KW"/>
</dbReference>
<dbReference type="PANTHER" id="PTHR42988:SF2">
    <property type="entry name" value="CYCLIC NUCLEOTIDE PHOSPHODIESTERASE CBUA0032-RELATED"/>
    <property type="match status" value="1"/>
</dbReference>
<dbReference type="InterPro" id="IPR004843">
    <property type="entry name" value="Calcineurin-like_PHP"/>
</dbReference>
<keyword evidence="3" id="KW-0408">Iron</keyword>
<reference evidence="7 8" key="1">
    <citation type="submission" date="2018-12" db="EMBL/GenBank/DDBJ databases">
        <authorList>
            <person name="Meng J."/>
        </authorList>
    </citation>
    <scope>NUCLEOTIDE SEQUENCE [LARGE SCALE GENOMIC DNA]</scope>
    <source>
        <strain evidence="7 8">HT111-2</strain>
    </source>
</reference>
<dbReference type="Pfam" id="PF17839">
    <property type="entry name" value="CNP_C_terminal"/>
    <property type="match status" value="1"/>
</dbReference>
<feature type="domain" description="Cyclic nucleotide phosphodiesterase C-terminal" evidence="6">
    <location>
        <begin position="314"/>
        <end position="399"/>
    </location>
</feature>
<accession>A0A437SU56</accession>
<evidence type="ECO:0000256" key="3">
    <source>
        <dbReference type="ARBA" id="ARBA00023004"/>
    </source>
</evidence>
<sequence length="413" mass="46793">MQELTSDRQASVWLLSDTHLIADSLHDDGSAFQRMKDTSAGKDLVYQELALKAFVRKVVAAKPTAVVITGDLTFNGAKASAEKLAEIFKPLTDQQIAFLVLPGNHDIYDGWARKFSGATEIRVDEISQEAWKEIFADSYQVAYHQDSSSLAYSVNLNQDYRLIMADSNIYGDRYSLTHPITNGRIPSAELAWIENELKDAQRQQKHVLFFMHHNLYQHNDVVHGGYVLDNAEEVQALFKKYQVQAVFSGHIHAPNITGPEKNCPSVEVASSCFAMTDQGYGVISLTPSELTYQHYSFDAMPCLTDEEKEKIPAADFRTYLRAVFNESNEKMLAKSVNRFATPHDLQLAQQLINRLHWNFFTGHSFYSAEQKAEFFHSPGYQVLTTAMPELKNYLQSLLDVDQDSQQVKIQFND</sequence>
<evidence type="ECO:0000313" key="7">
    <source>
        <dbReference type="EMBL" id="RVU70468.1"/>
    </source>
</evidence>
<dbReference type="SUPFAM" id="SSF56300">
    <property type="entry name" value="Metallo-dependent phosphatases"/>
    <property type="match status" value="1"/>
</dbReference>
<dbReference type="GO" id="GO:0046872">
    <property type="term" value="F:metal ion binding"/>
    <property type="evidence" value="ECO:0007669"/>
    <property type="project" value="UniProtKB-KW"/>
</dbReference>
<dbReference type="InterPro" id="IPR029052">
    <property type="entry name" value="Metallo-depent_PP-like"/>
</dbReference>
<evidence type="ECO:0000256" key="2">
    <source>
        <dbReference type="ARBA" id="ARBA00022801"/>
    </source>
</evidence>
<gene>
    <name evidence="7" type="ORF">EJK17_07175</name>
</gene>
<dbReference type="AlphaFoldDB" id="A0A437SU56"/>
<dbReference type="InterPro" id="IPR040869">
    <property type="entry name" value="CNP_C"/>
</dbReference>
<comment type="similarity">
    <text evidence="4">Belongs to the cyclic nucleotide phosphodiesterase class-III family.</text>
</comment>
<evidence type="ECO:0000259" key="5">
    <source>
        <dbReference type="Pfam" id="PF00149"/>
    </source>
</evidence>
<keyword evidence="1" id="KW-0479">Metal-binding</keyword>
<evidence type="ECO:0000256" key="1">
    <source>
        <dbReference type="ARBA" id="ARBA00022723"/>
    </source>
</evidence>
<dbReference type="Proteomes" id="UP000288291">
    <property type="component" value="Unassembled WGS sequence"/>
</dbReference>
<evidence type="ECO:0000256" key="4">
    <source>
        <dbReference type="ARBA" id="ARBA00025742"/>
    </source>
</evidence>
<evidence type="ECO:0000259" key="6">
    <source>
        <dbReference type="Pfam" id="PF17839"/>
    </source>
</evidence>
<comment type="caution">
    <text evidence="7">The sequence shown here is derived from an EMBL/GenBank/DDBJ whole genome shotgun (WGS) entry which is preliminary data.</text>
</comment>
<dbReference type="EMBL" id="RXIA01000018">
    <property type="protein sequence ID" value="RVU70468.1"/>
    <property type="molecule type" value="Genomic_DNA"/>
</dbReference>